<feature type="domain" description="Peptidase S8/S53" evidence="7">
    <location>
        <begin position="168"/>
        <end position="387"/>
    </location>
</feature>
<dbReference type="GO" id="GO:0006508">
    <property type="term" value="P:proteolysis"/>
    <property type="evidence" value="ECO:0007669"/>
    <property type="project" value="UniProtKB-KW"/>
</dbReference>
<dbReference type="Pfam" id="PF00082">
    <property type="entry name" value="Peptidase_S8"/>
    <property type="match status" value="1"/>
</dbReference>
<dbReference type="Gene3D" id="3.40.50.200">
    <property type="entry name" value="Peptidase S8/S53 domain"/>
    <property type="match status" value="1"/>
</dbReference>
<protein>
    <submittedName>
        <fullName evidence="8">Peptidase S8 and S53 subtilisin kexin sedolisin</fullName>
    </submittedName>
</protein>
<feature type="active site" description="Charge relay system" evidence="5">
    <location>
        <position position="177"/>
    </location>
</feature>
<dbReference type="InterPro" id="IPR000209">
    <property type="entry name" value="Peptidase_S8/S53_dom"/>
</dbReference>
<dbReference type="PANTHER" id="PTHR43806:SF11">
    <property type="entry name" value="CEREVISIN-RELATED"/>
    <property type="match status" value="1"/>
</dbReference>
<dbReference type="PROSITE" id="PS00137">
    <property type="entry name" value="SUBTILASE_HIS"/>
    <property type="match status" value="1"/>
</dbReference>
<feature type="signal peptide" evidence="6">
    <location>
        <begin position="1"/>
        <end position="20"/>
    </location>
</feature>
<dbReference type="PRINTS" id="PR00723">
    <property type="entry name" value="SUBTILISIN"/>
</dbReference>
<keyword evidence="2 5" id="KW-0645">Protease</keyword>
<dbReference type="PROSITE" id="PS00136">
    <property type="entry name" value="SUBTILASE_ASP"/>
    <property type="match status" value="1"/>
</dbReference>
<feature type="chain" id="PRO_5019000781" evidence="6">
    <location>
        <begin position="21"/>
        <end position="436"/>
    </location>
</feature>
<comment type="caution">
    <text evidence="8">The sequence shown here is derived from an EMBL/GenBank/DDBJ whole genome shotgun (WGS) entry which is preliminary data.</text>
</comment>
<dbReference type="EMBL" id="QYUP01000023">
    <property type="protein sequence ID" value="RJG25724.1"/>
    <property type="molecule type" value="Genomic_DNA"/>
</dbReference>
<evidence type="ECO:0000256" key="4">
    <source>
        <dbReference type="ARBA" id="ARBA00022825"/>
    </source>
</evidence>
<proteinExistence type="inferred from homology"/>
<comment type="similarity">
    <text evidence="1 5">Belongs to the peptidase S8 family.</text>
</comment>
<evidence type="ECO:0000259" key="7">
    <source>
        <dbReference type="Pfam" id="PF00082"/>
    </source>
</evidence>
<sequence length="436" mass="44474">MNIRTAAGVLALCAALPAGALQQDAAMAEQAPAGTAAQVQPEASRQVLVMLRLPPQHFHPDAAYAGRYPNDGGRAARRRAGQQLARAHGLELVDDWPMPVIGIDCYVMQHKGSDPLGPVLAALARDPRVVWAQPMNTYNTLDGGDPLFAAQPAARYWRLDELHKSGTGRGVRVAVIDSGIDGAHPDLAGQVQLRENFVTASPDAAEAHGTAIAGIIAARAGNGVGIAGIAPDARLLALRACWPDGVATRCNSFTLGKAINSAIMNGAKIINLSLSGPGDRLLQSLLDVAAVRGMVVVGAADPQRADGGFPASHPGVIAVAAASDSAPAKALLAPGSGIPTTAPGARWGFVSGPSYAAAHVAGLAALAAQLDPSIDSGQLRRKILTMQVKRPLSNTAVQAPSLAQAGNIDACATVAHITGACACSCTPITAMKVSSP</sequence>
<accession>A0A418Y752</accession>
<dbReference type="AlphaFoldDB" id="A0A418Y752"/>
<dbReference type="InterPro" id="IPR022398">
    <property type="entry name" value="Peptidase_S8_His-AS"/>
</dbReference>
<dbReference type="InterPro" id="IPR023827">
    <property type="entry name" value="Peptidase_S8_Asp-AS"/>
</dbReference>
<gene>
    <name evidence="8" type="ORF">D3872_02735</name>
</gene>
<dbReference type="InterPro" id="IPR050131">
    <property type="entry name" value="Peptidase_S8_subtilisin-like"/>
</dbReference>
<dbReference type="InterPro" id="IPR036852">
    <property type="entry name" value="Peptidase_S8/S53_dom_sf"/>
</dbReference>
<keyword evidence="9" id="KW-1185">Reference proteome</keyword>
<name>A0A418Y752_9BURK</name>
<dbReference type="RefSeq" id="WP_119809369.1">
    <property type="nucleotide sequence ID" value="NZ_QYUP01000023.1"/>
</dbReference>
<organism evidence="8 9">
    <name type="scientific">Massilia cavernae</name>
    <dbReference type="NCBI Taxonomy" id="2320864"/>
    <lineage>
        <taxon>Bacteria</taxon>
        <taxon>Pseudomonadati</taxon>
        <taxon>Pseudomonadota</taxon>
        <taxon>Betaproteobacteria</taxon>
        <taxon>Burkholderiales</taxon>
        <taxon>Oxalobacteraceae</taxon>
        <taxon>Telluria group</taxon>
        <taxon>Massilia</taxon>
    </lineage>
</organism>
<dbReference type="PROSITE" id="PS51892">
    <property type="entry name" value="SUBTILASE"/>
    <property type="match status" value="1"/>
</dbReference>
<dbReference type="GO" id="GO:0004252">
    <property type="term" value="F:serine-type endopeptidase activity"/>
    <property type="evidence" value="ECO:0007669"/>
    <property type="project" value="UniProtKB-UniRule"/>
</dbReference>
<feature type="active site" description="Charge relay system" evidence="5">
    <location>
        <position position="354"/>
    </location>
</feature>
<evidence type="ECO:0000313" key="8">
    <source>
        <dbReference type="EMBL" id="RJG25724.1"/>
    </source>
</evidence>
<feature type="active site" description="Charge relay system" evidence="5">
    <location>
        <position position="208"/>
    </location>
</feature>
<evidence type="ECO:0000256" key="3">
    <source>
        <dbReference type="ARBA" id="ARBA00022801"/>
    </source>
</evidence>
<dbReference type="OrthoDB" id="9790784at2"/>
<keyword evidence="6" id="KW-0732">Signal</keyword>
<dbReference type="InterPro" id="IPR015500">
    <property type="entry name" value="Peptidase_S8_subtilisin-rel"/>
</dbReference>
<evidence type="ECO:0000256" key="1">
    <source>
        <dbReference type="ARBA" id="ARBA00011073"/>
    </source>
</evidence>
<dbReference type="Proteomes" id="UP000284006">
    <property type="component" value="Unassembled WGS sequence"/>
</dbReference>
<dbReference type="SUPFAM" id="SSF52743">
    <property type="entry name" value="Subtilisin-like"/>
    <property type="match status" value="1"/>
</dbReference>
<evidence type="ECO:0000313" key="9">
    <source>
        <dbReference type="Proteomes" id="UP000284006"/>
    </source>
</evidence>
<keyword evidence="4 5" id="KW-0720">Serine protease</keyword>
<evidence type="ECO:0000256" key="5">
    <source>
        <dbReference type="PROSITE-ProRule" id="PRU01240"/>
    </source>
</evidence>
<evidence type="ECO:0000256" key="6">
    <source>
        <dbReference type="SAM" id="SignalP"/>
    </source>
</evidence>
<reference evidence="8 9" key="1">
    <citation type="submission" date="2018-09" db="EMBL/GenBank/DDBJ databases">
        <authorList>
            <person name="Zhu H."/>
        </authorList>
    </citation>
    <scope>NUCLEOTIDE SEQUENCE [LARGE SCALE GENOMIC DNA]</scope>
    <source>
        <strain evidence="8 9">K1S02-61</strain>
    </source>
</reference>
<dbReference type="PANTHER" id="PTHR43806">
    <property type="entry name" value="PEPTIDASE S8"/>
    <property type="match status" value="1"/>
</dbReference>
<evidence type="ECO:0000256" key="2">
    <source>
        <dbReference type="ARBA" id="ARBA00022670"/>
    </source>
</evidence>
<keyword evidence="3 5" id="KW-0378">Hydrolase</keyword>